<dbReference type="Proteomes" id="UP001201812">
    <property type="component" value="Unassembled WGS sequence"/>
</dbReference>
<protein>
    <submittedName>
        <fullName evidence="1">Uncharacterized protein</fullName>
    </submittedName>
</protein>
<dbReference type="AlphaFoldDB" id="A0AAD4MJR4"/>
<sequence>MMSICPVSHQTFYDAKICEGEICTLNIFCVDYLAALLIDVDKQVDTARAVRLQHSRARPMRNVIKEQHVMNVLDDANFDTDEGLIDAVHLLGLVMRGFVDGLRVPNEDEEENETSEEE</sequence>
<gene>
    <name evidence="1" type="ORF">DdX_21026</name>
</gene>
<name>A0AAD4MJR4_9BILA</name>
<comment type="caution">
    <text evidence="1">The sequence shown here is derived from an EMBL/GenBank/DDBJ whole genome shotgun (WGS) entry which is preliminary data.</text>
</comment>
<proteinExistence type="predicted"/>
<reference evidence="1" key="1">
    <citation type="submission" date="2022-01" db="EMBL/GenBank/DDBJ databases">
        <title>Genome Sequence Resource for Two Populations of Ditylenchus destructor, the Migratory Endoparasitic Phytonematode.</title>
        <authorList>
            <person name="Zhang H."/>
            <person name="Lin R."/>
            <person name="Xie B."/>
        </authorList>
    </citation>
    <scope>NUCLEOTIDE SEQUENCE</scope>
    <source>
        <strain evidence="1">BazhouSP</strain>
    </source>
</reference>
<keyword evidence="2" id="KW-1185">Reference proteome</keyword>
<accession>A0AAD4MJR4</accession>
<dbReference type="EMBL" id="JAKKPZ010000710">
    <property type="protein sequence ID" value="KAI1692819.1"/>
    <property type="molecule type" value="Genomic_DNA"/>
</dbReference>
<evidence type="ECO:0000313" key="1">
    <source>
        <dbReference type="EMBL" id="KAI1692819.1"/>
    </source>
</evidence>
<organism evidence="1 2">
    <name type="scientific">Ditylenchus destructor</name>
    <dbReference type="NCBI Taxonomy" id="166010"/>
    <lineage>
        <taxon>Eukaryota</taxon>
        <taxon>Metazoa</taxon>
        <taxon>Ecdysozoa</taxon>
        <taxon>Nematoda</taxon>
        <taxon>Chromadorea</taxon>
        <taxon>Rhabditida</taxon>
        <taxon>Tylenchina</taxon>
        <taxon>Tylenchomorpha</taxon>
        <taxon>Sphaerularioidea</taxon>
        <taxon>Anguinidae</taxon>
        <taxon>Anguininae</taxon>
        <taxon>Ditylenchus</taxon>
    </lineage>
</organism>
<evidence type="ECO:0000313" key="2">
    <source>
        <dbReference type="Proteomes" id="UP001201812"/>
    </source>
</evidence>